<proteinExistence type="predicted"/>
<dbReference type="KEGG" id="aplt:ANPL_04585"/>
<keyword evidence="2" id="KW-0479">Metal-binding</keyword>
<dbReference type="RefSeq" id="WP_169193547.1">
    <property type="nucleotide sequence ID" value="NZ_CP046391.1"/>
</dbReference>
<evidence type="ECO:0000313" key="3">
    <source>
        <dbReference type="Proteomes" id="UP000500930"/>
    </source>
</evidence>
<protein>
    <submittedName>
        <fullName evidence="2">Zinc-finger domain-containing protein</fullName>
    </submittedName>
</protein>
<keyword evidence="2" id="KW-0862">Zinc</keyword>
<evidence type="ECO:0000259" key="1">
    <source>
        <dbReference type="Pfam" id="PF10276"/>
    </source>
</evidence>
<dbReference type="Pfam" id="PF10276">
    <property type="entry name" value="zf-CHCC"/>
    <property type="match status" value="1"/>
</dbReference>
<dbReference type="Proteomes" id="UP000500930">
    <property type="component" value="Chromosome"/>
</dbReference>
<feature type="domain" description="Zinc finger CHCC-type" evidence="1">
    <location>
        <begin position="8"/>
        <end position="45"/>
    </location>
</feature>
<gene>
    <name evidence="2" type="ORF">ANPL_04585</name>
</gene>
<evidence type="ECO:0000313" key="2">
    <source>
        <dbReference type="EMBL" id="QJC27960.1"/>
    </source>
</evidence>
<reference evidence="2 3" key="1">
    <citation type="journal article" date="2020" name="Pathogens">
        <title>First Whole Genome Sequence of Anaplasma platys, an Obligate Intracellular Rickettsial Pathogen of Dogs.</title>
        <authorList>
            <person name="Llanes A."/>
            <person name="Rajeev S."/>
        </authorList>
    </citation>
    <scope>NUCLEOTIDE SEQUENCE [LARGE SCALE GENOMIC DNA]</scope>
    <source>
        <strain evidence="2 3">S3</strain>
    </source>
</reference>
<sequence length="48" mass="5009">MSHDADSGKVVACSGADDKGLFFGHPQVYVKIPPGESVPCPYCGKILS</sequence>
<dbReference type="GO" id="GO:0008270">
    <property type="term" value="F:zinc ion binding"/>
    <property type="evidence" value="ECO:0007669"/>
    <property type="project" value="UniProtKB-KW"/>
</dbReference>
<organism evidence="2 3">
    <name type="scientific">Anaplasma platys</name>
    <dbReference type="NCBI Taxonomy" id="949"/>
    <lineage>
        <taxon>Bacteria</taxon>
        <taxon>Pseudomonadati</taxon>
        <taxon>Pseudomonadota</taxon>
        <taxon>Alphaproteobacteria</taxon>
        <taxon>Rickettsiales</taxon>
        <taxon>Anaplasmataceae</taxon>
        <taxon>Anaplasma</taxon>
    </lineage>
</organism>
<keyword evidence="2" id="KW-0863">Zinc-finger</keyword>
<dbReference type="Gene3D" id="2.60.260.40">
    <property type="entry name" value="q5lls5 like domains"/>
    <property type="match status" value="1"/>
</dbReference>
<dbReference type="EMBL" id="CP046391">
    <property type="protein sequence ID" value="QJC27960.1"/>
    <property type="molecule type" value="Genomic_DNA"/>
</dbReference>
<keyword evidence="3" id="KW-1185">Reference proteome</keyword>
<dbReference type="InterPro" id="IPR019401">
    <property type="entry name" value="Znf_CHCC"/>
</dbReference>
<name>A0A858PZH1_9RICK</name>
<accession>A0A858PZH1</accession>
<dbReference type="AlphaFoldDB" id="A0A858PZH1"/>